<evidence type="ECO:0000313" key="11">
    <source>
        <dbReference type="Proteomes" id="UP000195402"/>
    </source>
</evidence>
<evidence type="ECO:0000256" key="8">
    <source>
        <dbReference type="ARBA" id="ARBA00049132"/>
    </source>
</evidence>
<accession>A0A200R7U2</accession>
<dbReference type="GO" id="GO:0045552">
    <property type="term" value="F:dihydroflavanol 4-reductase activity"/>
    <property type="evidence" value="ECO:0007669"/>
    <property type="project" value="UniProtKB-EC"/>
</dbReference>
<keyword evidence="2" id="KW-0284">Flavonoid biosynthesis</keyword>
<dbReference type="AlphaFoldDB" id="A0A200R7U2"/>
<proteinExistence type="inferred from homology"/>
<dbReference type="EMBL" id="MVGT01000435">
    <property type="protein sequence ID" value="OVA18756.1"/>
    <property type="molecule type" value="Genomic_DNA"/>
</dbReference>
<dbReference type="PANTHER" id="PTHR10366">
    <property type="entry name" value="NAD DEPENDENT EPIMERASE/DEHYDRATASE"/>
    <property type="match status" value="1"/>
</dbReference>
<keyword evidence="1" id="KW-0560">Oxidoreductase</keyword>
<name>A0A200R7U2_MACCD</name>
<protein>
    <recommendedName>
        <fullName evidence="6">Flavanone 4-reductase</fullName>
        <ecNumber evidence="5">1.1.1.219</ecNumber>
        <ecNumber evidence="4">1.1.1.234</ecNumber>
    </recommendedName>
</protein>
<dbReference type="FunCoup" id="A0A200R7U2">
    <property type="interactions" value="148"/>
</dbReference>
<evidence type="ECO:0000313" key="10">
    <source>
        <dbReference type="EMBL" id="OVA18756.1"/>
    </source>
</evidence>
<dbReference type="Gene3D" id="3.40.50.720">
    <property type="entry name" value="NAD(P)-binding Rossmann-like Domain"/>
    <property type="match status" value="1"/>
</dbReference>
<sequence length="376" mass="42591">MSSTTTTTTENQMMKGPVVVTGAAGYCGSWLVMRLLQEGYTVRATVRDPTKIEKTKHLLDIPGAKKRLTIWKADLEDEGSFDEVIEGSNCVFHLATPMDFESTDPENEVIKPTINGVLNVMKSCKKAKTVERVVFTTSAGTVNVEEHQKPVYDETSWSDVEFCRRYKMTGWMYFVSKTLAEQAAWDFAKENNIHLISVIPTLVVGPFIMNSMPPSMLTALALITGNEPHYSILKQIQLVHLDDLCNAHIFLSEHPKAEGRYICSSQDPTIFQLAKMLRERYPEYDIPTKFEGIDESIKPVHFSSKKLKDLGFQFKYTMEDMYDGAIRSCREKKLLPPELEKNKQHYDHQKEVIDQVAAKEKKISSAVPQAKPTILA</sequence>
<dbReference type="EC" id="1.1.1.219" evidence="5"/>
<dbReference type="SMR" id="A0A200R7U2"/>
<dbReference type="InterPro" id="IPR036291">
    <property type="entry name" value="NAD(P)-bd_dom_sf"/>
</dbReference>
<dbReference type="OrthoDB" id="2735536at2759"/>
<dbReference type="CDD" id="cd08958">
    <property type="entry name" value="FR_SDR_e"/>
    <property type="match status" value="1"/>
</dbReference>
<dbReference type="FunFam" id="3.40.50.720:FF:000085">
    <property type="entry name" value="Dihydroflavonol reductase"/>
    <property type="match status" value="1"/>
</dbReference>
<comment type="caution">
    <text evidence="10">The sequence shown here is derived from an EMBL/GenBank/DDBJ whole genome shotgun (WGS) entry which is preliminary data.</text>
</comment>
<keyword evidence="11" id="KW-1185">Reference proteome</keyword>
<dbReference type="PANTHER" id="PTHR10366:SF564">
    <property type="entry name" value="STEROL-4-ALPHA-CARBOXYLATE 3-DEHYDROGENASE, DECARBOXYLATING"/>
    <property type="match status" value="1"/>
</dbReference>
<comment type="catalytic activity">
    <reaction evidence="7">
        <text>(2S)-flavan-4-ol + NADP(+) = (2S)-flavanone + NADPH + H(+)</text>
        <dbReference type="Rhea" id="RHEA:11228"/>
        <dbReference type="ChEBI" id="CHEBI:15378"/>
        <dbReference type="ChEBI" id="CHEBI:15605"/>
        <dbReference type="ChEBI" id="CHEBI:15606"/>
        <dbReference type="ChEBI" id="CHEBI:57783"/>
        <dbReference type="ChEBI" id="CHEBI:58349"/>
        <dbReference type="EC" id="1.1.1.234"/>
    </reaction>
</comment>
<dbReference type="OMA" id="CREKKLL"/>
<reference evidence="10 11" key="1">
    <citation type="journal article" date="2017" name="Mol. Plant">
        <title>The Genome of Medicinal Plant Macleaya cordata Provides New Insights into Benzylisoquinoline Alkaloids Metabolism.</title>
        <authorList>
            <person name="Liu X."/>
            <person name="Liu Y."/>
            <person name="Huang P."/>
            <person name="Ma Y."/>
            <person name="Qing Z."/>
            <person name="Tang Q."/>
            <person name="Cao H."/>
            <person name="Cheng P."/>
            <person name="Zheng Y."/>
            <person name="Yuan Z."/>
            <person name="Zhou Y."/>
            <person name="Liu J."/>
            <person name="Tang Z."/>
            <person name="Zhuo Y."/>
            <person name="Zhang Y."/>
            <person name="Yu L."/>
            <person name="Huang J."/>
            <person name="Yang P."/>
            <person name="Peng Q."/>
            <person name="Zhang J."/>
            <person name="Jiang W."/>
            <person name="Zhang Z."/>
            <person name="Lin K."/>
            <person name="Ro D.K."/>
            <person name="Chen X."/>
            <person name="Xiong X."/>
            <person name="Shang Y."/>
            <person name="Huang S."/>
            <person name="Zeng J."/>
        </authorList>
    </citation>
    <scope>NUCLEOTIDE SEQUENCE [LARGE SCALE GENOMIC DNA]</scope>
    <source>
        <strain evidence="11">cv. BLH2017</strain>
        <tissue evidence="10">Root</tissue>
    </source>
</reference>
<dbReference type="GO" id="GO:0047890">
    <property type="term" value="F:flavanone 4-reductase activity"/>
    <property type="evidence" value="ECO:0007669"/>
    <property type="project" value="UniProtKB-EC"/>
</dbReference>
<evidence type="ECO:0000256" key="3">
    <source>
        <dbReference type="ARBA" id="ARBA00023445"/>
    </source>
</evidence>
<dbReference type="Pfam" id="PF01370">
    <property type="entry name" value="Epimerase"/>
    <property type="match status" value="1"/>
</dbReference>
<evidence type="ECO:0000256" key="1">
    <source>
        <dbReference type="ARBA" id="ARBA00023002"/>
    </source>
</evidence>
<evidence type="ECO:0000256" key="6">
    <source>
        <dbReference type="ARBA" id="ARBA00042087"/>
    </source>
</evidence>
<feature type="domain" description="NAD-dependent epimerase/dehydratase" evidence="9">
    <location>
        <begin position="18"/>
        <end position="258"/>
    </location>
</feature>
<dbReference type="InterPro" id="IPR050425">
    <property type="entry name" value="NAD(P)_dehydrat-like"/>
</dbReference>
<dbReference type="InterPro" id="IPR001509">
    <property type="entry name" value="Epimerase_deHydtase"/>
</dbReference>
<dbReference type="EC" id="1.1.1.234" evidence="4"/>
<evidence type="ECO:0000256" key="7">
    <source>
        <dbReference type="ARBA" id="ARBA00048870"/>
    </source>
</evidence>
<evidence type="ECO:0000259" key="9">
    <source>
        <dbReference type="Pfam" id="PF01370"/>
    </source>
</evidence>
<comment type="catalytic activity">
    <reaction evidence="8">
        <text>a (2R,3S,4S)-leucoanthocyanidin + NADP(+) = a (2R,3R)-dihydroflavonol + NADPH + H(+)</text>
        <dbReference type="Rhea" id="RHEA:54444"/>
        <dbReference type="ChEBI" id="CHEBI:15378"/>
        <dbReference type="ChEBI" id="CHEBI:57783"/>
        <dbReference type="ChEBI" id="CHEBI:58349"/>
        <dbReference type="ChEBI" id="CHEBI:138176"/>
        <dbReference type="ChEBI" id="CHEBI:138188"/>
        <dbReference type="EC" id="1.1.1.219"/>
    </reaction>
</comment>
<dbReference type="SUPFAM" id="SSF51735">
    <property type="entry name" value="NAD(P)-binding Rossmann-fold domains"/>
    <property type="match status" value="1"/>
</dbReference>
<dbReference type="GO" id="GO:0009813">
    <property type="term" value="P:flavonoid biosynthetic process"/>
    <property type="evidence" value="ECO:0007669"/>
    <property type="project" value="UniProtKB-KW"/>
</dbReference>
<gene>
    <name evidence="10" type="ORF">BVC80_1831g325</name>
</gene>
<organism evidence="10 11">
    <name type="scientific">Macleaya cordata</name>
    <name type="common">Five-seeded plume-poppy</name>
    <name type="synonym">Bocconia cordata</name>
    <dbReference type="NCBI Taxonomy" id="56857"/>
    <lineage>
        <taxon>Eukaryota</taxon>
        <taxon>Viridiplantae</taxon>
        <taxon>Streptophyta</taxon>
        <taxon>Embryophyta</taxon>
        <taxon>Tracheophyta</taxon>
        <taxon>Spermatophyta</taxon>
        <taxon>Magnoliopsida</taxon>
        <taxon>Ranunculales</taxon>
        <taxon>Papaveraceae</taxon>
        <taxon>Papaveroideae</taxon>
        <taxon>Macleaya</taxon>
    </lineage>
</organism>
<comment type="similarity">
    <text evidence="3">Belongs to the NAD(P)-dependent epimerase/dehydratase family. Dihydroflavonol-4-reductase subfamily.</text>
</comment>
<dbReference type="STRING" id="56857.A0A200R7U2"/>
<dbReference type="InParanoid" id="A0A200R7U2"/>
<evidence type="ECO:0000256" key="2">
    <source>
        <dbReference type="ARBA" id="ARBA00023241"/>
    </source>
</evidence>
<dbReference type="Proteomes" id="UP000195402">
    <property type="component" value="Unassembled WGS sequence"/>
</dbReference>
<evidence type="ECO:0000256" key="5">
    <source>
        <dbReference type="ARBA" id="ARBA00039057"/>
    </source>
</evidence>
<evidence type="ECO:0000256" key="4">
    <source>
        <dbReference type="ARBA" id="ARBA00039055"/>
    </source>
</evidence>